<feature type="compositionally biased region" description="Basic and acidic residues" evidence="3">
    <location>
        <begin position="99"/>
        <end position="108"/>
    </location>
</feature>
<accession>A0A5J4VMR3</accession>
<gene>
    <name evidence="5" type="ORF">EZS28_020747</name>
</gene>
<proteinExistence type="predicted"/>
<evidence type="ECO:0000256" key="3">
    <source>
        <dbReference type="SAM" id="MobiDB-lite"/>
    </source>
</evidence>
<dbReference type="InterPro" id="IPR008152">
    <property type="entry name" value="Clathrin_a/b/g-adaptin_app_Ig"/>
</dbReference>
<feature type="compositionally biased region" description="Basic and acidic residues" evidence="3">
    <location>
        <begin position="167"/>
        <end position="182"/>
    </location>
</feature>
<dbReference type="OrthoDB" id="28053at2759"/>
<organism evidence="5 6">
    <name type="scientific">Streblomastix strix</name>
    <dbReference type="NCBI Taxonomy" id="222440"/>
    <lineage>
        <taxon>Eukaryota</taxon>
        <taxon>Metamonada</taxon>
        <taxon>Preaxostyla</taxon>
        <taxon>Oxymonadida</taxon>
        <taxon>Streblomastigidae</taxon>
        <taxon>Streblomastix</taxon>
    </lineage>
</organism>
<evidence type="ECO:0000256" key="2">
    <source>
        <dbReference type="ARBA" id="ARBA00022927"/>
    </source>
</evidence>
<feature type="region of interest" description="Disordered" evidence="3">
    <location>
        <begin position="99"/>
        <end position="124"/>
    </location>
</feature>
<feature type="region of interest" description="Disordered" evidence="3">
    <location>
        <begin position="15"/>
        <end position="60"/>
    </location>
</feature>
<dbReference type="SMART" id="SM00809">
    <property type="entry name" value="Alpha_adaptinC2"/>
    <property type="match status" value="1"/>
</dbReference>
<evidence type="ECO:0000259" key="4">
    <source>
        <dbReference type="SMART" id="SM00809"/>
    </source>
</evidence>
<dbReference type="Gene3D" id="2.60.40.1230">
    <property type="match status" value="1"/>
</dbReference>
<dbReference type="SUPFAM" id="SSF49348">
    <property type="entry name" value="Clathrin adaptor appendage domain"/>
    <property type="match status" value="1"/>
</dbReference>
<dbReference type="GO" id="GO:0016192">
    <property type="term" value="P:vesicle-mediated transport"/>
    <property type="evidence" value="ECO:0007669"/>
    <property type="project" value="InterPro"/>
</dbReference>
<keyword evidence="2" id="KW-0653">Protein transport</keyword>
<dbReference type="Proteomes" id="UP000324800">
    <property type="component" value="Unassembled WGS sequence"/>
</dbReference>
<dbReference type="GO" id="GO:0006886">
    <property type="term" value="P:intracellular protein transport"/>
    <property type="evidence" value="ECO:0007669"/>
    <property type="project" value="InterPro"/>
</dbReference>
<comment type="caution">
    <text evidence="5">The sequence shown here is derived from an EMBL/GenBank/DDBJ whole genome shotgun (WGS) entry which is preliminary data.</text>
</comment>
<evidence type="ECO:0000313" key="5">
    <source>
        <dbReference type="EMBL" id="KAA6383725.1"/>
    </source>
</evidence>
<keyword evidence="1" id="KW-0813">Transport</keyword>
<protein>
    <recommendedName>
        <fullName evidence="4">Clathrin adaptor alpha/beta/gamma-adaptin appendage Ig-like subdomain domain-containing protein</fullName>
    </recommendedName>
</protein>
<dbReference type="Pfam" id="PF02883">
    <property type="entry name" value="Alpha_adaptinC2"/>
    <property type="match status" value="1"/>
</dbReference>
<evidence type="ECO:0000313" key="6">
    <source>
        <dbReference type="Proteomes" id="UP000324800"/>
    </source>
</evidence>
<reference evidence="5 6" key="1">
    <citation type="submission" date="2019-03" db="EMBL/GenBank/DDBJ databases">
        <title>Single cell metagenomics reveals metabolic interactions within the superorganism composed of flagellate Streblomastix strix and complex community of Bacteroidetes bacteria on its surface.</title>
        <authorList>
            <person name="Treitli S.C."/>
            <person name="Kolisko M."/>
            <person name="Husnik F."/>
            <person name="Keeling P."/>
            <person name="Hampl V."/>
        </authorList>
    </citation>
    <scope>NUCLEOTIDE SEQUENCE [LARGE SCALE GENOMIC DNA]</scope>
    <source>
        <strain evidence="5">ST1C</strain>
    </source>
</reference>
<evidence type="ECO:0000256" key="1">
    <source>
        <dbReference type="ARBA" id="ARBA00022448"/>
    </source>
</evidence>
<dbReference type="AlphaFoldDB" id="A0A5J4VMR3"/>
<dbReference type="EMBL" id="SNRW01006101">
    <property type="protein sequence ID" value="KAA6383725.1"/>
    <property type="molecule type" value="Genomic_DNA"/>
</dbReference>
<sequence>AILLLAIAKIGASSANRLKDKDEDKDKDKEGAEVDEEKKKKKKKDKTKKDKKDGEVDEDDDRKILQLAIQALKDYQNAGPEDVQERACEALTLLGQVTDNKEIKEEKEKKKKKDKDKELKDEDVNNMDPLSLSILAKMPPFQQRQSILLRDLKKKVLKSNQGGGVEHTSRHLKGVDDKYGKDDGEDVEEVQEGGLNKQAESVFGAVAIGDKIAPNVTSPMPTQPDDIQSPSLVAQQAKLNPQQQQQQQQSAQGQDQEDDGTDTLIDIAGLGIDTGGISQTQQPIQQQQQIPQQVPPTSQLPSTIPQQVQQVPAASGTTVPPVQLMQSVTTPIQNPPLFNALVAGKEGTLFEDANIKFSCRHEYLKDEGRFMLTLTNKISKDITGLTAVFDDRKEISFNLASQITPIIKPGAVANLPVIIKTTAPFVEAPVIKIIYTAKNTPFYIPLLIPVTLTKFLQPVQPPQPEFQKAWEMIGEDQTVRQSLTPQQAALSPQILQQIVAFLEGPIHLKHLQGYDFITPTNLCFAGAFSCGPNGMTQLPLMLKVLPTPPQPQTPLGSIEFEIKAADIIVAEGAKKWITKLVRVIMN</sequence>
<feature type="region of interest" description="Disordered" evidence="3">
    <location>
        <begin position="235"/>
        <end position="262"/>
    </location>
</feature>
<feature type="domain" description="Clathrin adaptor alpha/beta/gamma-adaptin appendage Ig-like subdomain" evidence="4">
    <location>
        <begin position="339"/>
        <end position="445"/>
    </location>
</feature>
<dbReference type="InterPro" id="IPR013041">
    <property type="entry name" value="Clathrin_app_Ig-like_sf"/>
</dbReference>
<feature type="region of interest" description="Disordered" evidence="3">
    <location>
        <begin position="158"/>
        <end position="199"/>
    </location>
</feature>
<feature type="compositionally biased region" description="Basic and acidic residues" evidence="3">
    <location>
        <begin position="17"/>
        <end position="38"/>
    </location>
</feature>
<feature type="compositionally biased region" description="Low complexity" evidence="3">
    <location>
        <begin position="235"/>
        <end position="254"/>
    </location>
</feature>
<feature type="non-terminal residue" evidence="5">
    <location>
        <position position="1"/>
    </location>
</feature>
<name>A0A5J4VMR3_9EUKA</name>